<feature type="domain" description="Restriction endonuclease type IV Mrr" evidence="2">
    <location>
        <begin position="75"/>
        <end position="176"/>
    </location>
</feature>
<dbReference type="InterPro" id="IPR007560">
    <property type="entry name" value="Restrct_endonuc_IV_Mrr"/>
</dbReference>
<dbReference type="InterPro" id="IPR011335">
    <property type="entry name" value="Restrct_endonuc-II-like"/>
</dbReference>
<feature type="transmembrane region" description="Helical" evidence="1">
    <location>
        <begin position="6"/>
        <end position="22"/>
    </location>
</feature>
<comment type="caution">
    <text evidence="3">The sequence shown here is derived from an EMBL/GenBank/DDBJ whole genome shotgun (WGS) entry which is preliminary data.</text>
</comment>
<reference evidence="3 4" key="1">
    <citation type="submission" date="2019-01" db="EMBL/GenBank/DDBJ databases">
        <title>Bacillus sp. M5HDSG1-1, whole genome shotgun sequence.</title>
        <authorList>
            <person name="Tuo L."/>
        </authorList>
    </citation>
    <scope>NUCLEOTIDE SEQUENCE [LARGE SCALE GENOMIC DNA]</scope>
    <source>
        <strain evidence="3 4">M5HDSG1-1</strain>
    </source>
</reference>
<dbReference type="SUPFAM" id="SSF52980">
    <property type="entry name" value="Restriction endonuclease-like"/>
    <property type="match status" value="1"/>
</dbReference>
<organism evidence="3 4">
    <name type="scientific">Niallia taxi</name>
    <dbReference type="NCBI Taxonomy" id="2499688"/>
    <lineage>
        <taxon>Bacteria</taxon>
        <taxon>Bacillati</taxon>
        <taxon>Bacillota</taxon>
        <taxon>Bacilli</taxon>
        <taxon>Bacillales</taxon>
        <taxon>Bacillaceae</taxon>
        <taxon>Niallia</taxon>
    </lineage>
</organism>
<protein>
    <submittedName>
        <fullName evidence="3">Restriction endonuclease</fullName>
    </submittedName>
</protein>
<dbReference type="Pfam" id="PF04471">
    <property type="entry name" value="Mrr_cat"/>
    <property type="match status" value="1"/>
</dbReference>
<evidence type="ECO:0000256" key="1">
    <source>
        <dbReference type="SAM" id="Phobius"/>
    </source>
</evidence>
<keyword evidence="3" id="KW-0540">Nuclease</keyword>
<evidence type="ECO:0000313" key="4">
    <source>
        <dbReference type="Proteomes" id="UP000288024"/>
    </source>
</evidence>
<evidence type="ECO:0000313" key="3">
    <source>
        <dbReference type="EMBL" id="RVT65606.1"/>
    </source>
</evidence>
<keyword evidence="3" id="KW-0255">Endonuclease</keyword>
<keyword evidence="4" id="KW-1185">Reference proteome</keyword>
<keyword evidence="1" id="KW-1133">Transmembrane helix</keyword>
<dbReference type="GO" id="GO:0004519">
    <property type="term" value="F:endonuclease activity"/>
    <property type="evidence" value="ECO:0007669"/>
    <property type="project" value="UniProtKB-KW"/>
</dbReference>
<keyword evidence="1" id="KW-0812">Transmembrane</keyword>
<dbReference type="Gene3D" id="3.40.1350.10">
    <property type="match status" value="1"/>
</dbReference>
<dbReference type="GO" id="GO:0009307">
    <property type="term" value="P:DNA restriction-modification system"/>
    <property type="evidence" value="ECO:0007669"/>
    <property type="project" value="InterPro"/>
</dbReference>
<dbReference type="AlphaFoldDB" id="A0A3S2X598"/>
<gene>
    <name evidence="3" type="ORF">EM808_08955</name>
</gene>
<keyword evidence="3" id="KW-0378">Hydrolase</keyword>
<evidence type="ECO:0000259" key="2">
    <source>
        <dbReference type="Pfam" id="PF04471"/>
    </source>
</evidence>
<accession>A0A3S2X598</accession>
<dbReference type="GO" id="GO:0003677">
    <property type="term" value="F:DNA binding"/>
    <property type="evidence" value="ECO:0007669"/>
    <property type="project" value="InterPro"/>
</dbReference>
<name>A0A3S2X598_9BACI</name>
<dbReference type="Proteomes" id="UP000288024">
    <property type="component" value="Unassembled WGS sequence"/>
</dbReference>
<keyword evidence="1" id="KW-0472">Membrane</keyword>
<proteinExistence type="predicted"/>
<sequence length="196" mass="21851">MLFLELIAGILVVLAFIHFFWTKRQDEYKGRLILQHLHTSQDMKKTLALGLYLRFLPTGKQLENNALLLKDDITLEAFTASLLEKTRGGTAWVLADADRLGINLEHQTKEGLFLGQIVRTEHEIGFEQIALVHSNIVKKRAAGGYVVTAGIFSEDAIVYAKGLNIELIDGVGLTDLWLASLGIAEKEIQKILPQLT</sequence>
<dbReference type="EMBL" id="RZTZ01000002">
    <property type="protein sequence ID" value="RVT65606.1"/>
    <property type="molecule type" value="Genomic_DNA"/>
</dbReference>
<dbReference type="InterPro" id="IPR011856">
    <property type="entry name" value="tRNA_endonuc-like_dom_sf"/>
</dbReference>
<dbReference type="RefSeq" id="WP_127737824.1">
    <property type="nucleotide sequence ID" value="NZ_RZTZ01000002.1"/>
</dbReference>